<reference evidence="2 3" key="1">
    <citation type="submission" date="2019-03" db="EMBL/GenBank/DDBJ databases">
        <title>Paraburkholderia sp. 4M-K11, isolated from subtropical forest soil.</title>
        <authorList>
            <person name="Gao Z.-H."/>
            <person name="Qiu L.-H."/>
        </authorList>
    </citation>
    <scope>NUCLEOTIDE SEQUENCE [LARGE SCALE GENOMIC DNA]</scope>
    <source>
        <strain evidence="2 3">4M-K11</strain>
    </source>
</reference>
<proteinExistence type="predicted"/>
<dbReference type="Gene3D" id="1.10.530.10">
    <property type="match status" value="1"/>
</dbReference>
<evidence type="ECO:0000313" key="2">
    <source>
        <dbReference type="EMBL" id="TDG21122.1"/>
    </source>
</evidence>
<comment type="caution">
    <text evidence="2">The sequence shown here is derived from an EMBL/GenBank/DDBJ whole genome shotgun (WGS) entry which is preliminary data.</text>
</comment>
<dbReference type="PANTHER" id="PTHR34408:SF1">
    <property type="entry name" value="GLYCOSYL HYDROLASE FAMILY 19 DOMAIN-CONTAINING PROTEIN HI_1415"/>
    <property type="match status" value="1"/>
</dbReference>
<dbReference type="GO" id="GO:0006032">
    <property type="term" value="P:chitin catabolic process"/>
    <property type="evidence" value="ECO:0007669"/>
    <property type="project" value="InterPro"/>
</dbReference>
<dbReference type="InterPro" id="IPR052354">
    <property type="entry name" value="Cell_Wall_Dynamics_Protein"/>
</dbReference>
<dbReference type="Proteomes" id="UP000295722">
    <property type="component" value="Unassembled WGS sequence"/>
</dbReference>
<dbReference type="RefSeq" id="WP_133197032.1">
    <property type="nucleotide sequence ID" value="NZ_JBHUCW010000022.1"/>
</dbReference>
<keyword evidence="3" id="KW-1185">Reference proteome</keyword>
<keyword evidence="2" id="KW-0378">Hydrolase</keyword>
<dbReference type="EMBL" id="SMRP01000012">
    <property type="protein sequence ID" value="TDG21122.1"/>
    <property type="molecule type" value="Genomic_DNA"/>
</dbReference>
<evidence type="ECO:0000259" key="1">
    <source>
        <dbReference type="Pfam" id="PF00182"/>
    </source>
</evidence>
<organism evidence="2 3">
    <name type="scientific">Paraburkholderia silviterrae</name>
    <dbReference type="NCBI Taxonomy" id="2528715"/>
    <lineage>
        <taxon>Bacteria</taxon>
        <taxon>Pseudomonadati</taxon>
        <taxon>Pseudomonadota</taxon>
        <taxon>Betaproteobacteria</taxon>
        <taxon>Burkholderiales</taxon>
        <taxon>Burkholderiaceae</taxon>
        <taxon>Paraburkholderia</taxon>
    </lineage>
</organism>
<dbReference type="Pfam" id="PF00182">
    <property type="entry name" value="Glyco_hydro_19"/>
    <property type="match status" value="1"/>
</dbReference>
<name>A0A4R5M5A2_9BURK</name>
<dbReference type="AlphaFoldDB" id="A0A4R5M5A2"/>
<dbReference type="OrthoDB" id="1242806at2"/>
<dbReference type="InterPro" id="IPR023346">
    <property type="entry name" value="Lysozyme-like_dom_sf"/>
</dbReference>
<dbReference type="InterPro" id="IPR000726">
    <property type="entry name" value="Glyco_hydro_19_cat"/>
</dbReference>
<protein>
    <submittedName>
        <fullName evidence="2">Glycoside hydrolase family 19 protein</fullName>
    </submittedName>
</protein>
<accession>A0A4R5M5A2</accession>
<dbReference type="SUPFAM" id="SSF53955">
    <property type="entry name" value="Lysozyme-like"/>
    <property type="match status" value="1"/>
</dbReference>
<dbReference type="PANTHER" id="PTHR34408">
    <property type="entry name" value="FAMILY PROTEIN, PUTATIVE-RELATED"/>
    <property type="match status" value="1"/>
</dbReference>
<evidence type="ECO:0000313" key="3">
    <source>
        <dbReference type="Proteomes" id="UP000295722"/>
    </source>
</evidence>
<feature type="domain" description="Glycoside hydrolase family 19 catalytic" evidence="1">
    <location>
        <begin position="116"/>
        <end position="176"/>
    </location>
</feature>
<sequence length="213" mass="23401">MNKQTFRQAAGLSEELANRWFELVVAAMDEFDINTPARQAAFIAQIRHESGGFRQLVESFNYKPSALAIFSRVPAQQREMLGRRLAEAEVPLVRQQQIANLAYGGRYGNGDPASGDGWRYRGRGLKQITFRDNYAACGKALGSDLLSAPDLLASADNLAARSAGWFWKTNGCNGPADRGDFAGTTRIINGPAMDGQEKRVAFWNDARSALRLA</sequence>
<dbReference type="GO" id="GO:0016998">
    <property type="term" value="P:cell wall macromolecule catabolic process"/>
    <property type="evidence" value="ECO:0007669"/>
    <property type="project" value="InterPro"/>
</dbReference>
<dbReference type="GO" id="GO:0004568">
    <property type="term" value="F:chitinase activity"/>
    <property type="evidence" value="ECO:0007669"/>
    <property type="project" value="InterPro"/>
</dbReference>
<gene>
    <name evidence="2" type="ORF">EYW47_22370</name>
</gene>